<gene>
    <name evidence="2" type="ORF">PF327_11420</name>
</gene>
<dbReference type="Pfam" id="PF25275">
    <property type="entry name" value="Golvesin_C"/>
    <property type="match status" value="1"/>
</dbReference>
<proteinExistence type="predicted"/>
<feature type="non-terminal residue" evidence="2">
    <location>
        <position position="1"/>
    </location>
</feature>
<dbReference type="InterPro" id="IPR033803">
    <property type="entry name" value="CBD-like_Golvesin-Xly"/>
</dbReference>
<evidence type="ECO:0000313" key="3">
    <source>
        <dbReference type="Proteomes" id="UP001169066"/>
    </source>
</evidence>
<evidence type="ECO:0000313" key="2">
    <source>
        <dbReference type="EMBL" id="MDM5264794.1"/>
    </source>
</evidence>
<feature type="domain" description="Golvesin/Xly CBD-like" evidence="1">
    <location>
        <begin position="16"/>
        <end position="144"/>
    </location>
</feature>
<evidence type="ECO:0000259" key="1">
    <source>
        <dbReference type="Pfam" id="PF25275"/>
    </source>
</evidence>
<protein>
    <recommendedName>
        <fullName evidence="1">Golvesin/Xly CBD-like domain-containing protein</fullName>
    </recommendedName>
</protein>
<organism evidence="2 3">
    <name type="scientific">Sulfurovum xiamenensis</name>
    <dbReference type="NCBI Taxonomy" id="3019066"/>
    <lineage>
        <taxon>Bacteria</taxon>
        <taxon>Pseudomonadati</taxon>
        <taxon>Campylobacterota</taxon>
        <taxon>Epsilonproteobacteria</taxon>
        <taxon>Campylobacterales</taxon>
        <taxon>Sulfurovaceae</taxon>
        <taxon>Sulfurovum</taxon>
    </lineage>
</organism>
<dbReference type="Proteomes" id="UP001169066">
    <property type="component" value="Unassembled WGS sequence"/>
</dbReference>
<name>A0ABT7QV06_9BACT</name>
<accession>A0ABT7QV06</accession>
<sequence>SMTLTVTDSVVPISETIVDNRDTGFSRTGSWSESGAPDEYAASSLYSATVGSTATWTPALSTAGTYEVFVWYTGSAQYDRDTDADYTINYADGTTAVSIDQNQGSGAWVSLGVYTFQAGNSSSVTLLRDANAVGTTSADAMKFVL</sequence>
<keyword evidence="3" id="KW-1185">Reference proteome</keyword>
<feature type="non-terminal residue" evidence="2">
    <location>
        <position position="145"/>
    </location>
</feature>
<comment type="caution">
    <text evidence="2">The sequence shown here is derived from an EMBL/GenBank/DDBJ whole genome shotgun (WGS) entry which is preliminary data.</text>
</comment>
<dbReference type="EMBL" id="JAQIBC010000030">
    <property type="protein sequence ID" value="MDM5264794.1"/>
    <property type="molecule type" value="Genomic_DNA"/>
</dbReference>
<dbReference type="RefSeq" id="WP_289402678.1">
    <property type="nucleotide sequence ID" value="NZ_JAQIBC010000030.1"/>
</dbReference>
<dbReference type="Gene3D" id="2.60.120.260">
    <property type="entry name" value="Galactose-binding domain-like"/>
    <property type="match status" value="1"/>
</dbReference>
<reference evidence="2" key="1">
    <citation type="submission" date="2023-01" db="EMBL/GenBank/DDBJ databases">
        <title>Sulfurovum sp. XTW-4 genome assembly.</title>
        <authorList>
            <person name="Wang J."/>
        </authorList>
    </citation>
    <scope>NUCLEOTIDE SEQUENCE</scope>
    <source>
        <strain evidence="2">XTW-4</strain>
    </source>
</reference>